<name>A0AAW8NZJ1_9HYPH</name>
<proteinExistence type="predicted"/>
<keyword evidence="2" id="KW-1185">Reference proteome</keyword>
<accession>A0AAW8NZJ1</accession>
<gene>
    <name evidence="1" type="ORF">RJJ37_10760</name>
</gene>
<evidence type="ECO:0000313" key="1">
    <source>
        <dbReference type="EMBL" id="MDR9760115.1"/>
    </source>
</evidence>
<organism evidence="1 2">
    <name type="scientific">Rhizobium redzepovicii</name>
    <dbReference type="NCBI Taxonomy" id="2867518"/>
    <lineage>
        <taxon>Bacteria</taxon>
        <taxon>Pseudomonadati</taxon>
        <taxon>Pseudomonadota</taxon>
        <taxon>Alphaproteobacteria</taxon>
        <taxon>Hyphomicrobiales</taxon>
        <taxon>Rhizobiaceae</taxon>
        <taxon>Rhizobium/Agrobacterium group</taxon>
        <taxon>Rhizobium</taxon>
    </lineage>
</organism>
<comment type="caution">
    <text evidence="1">The sequence shown here is derived from an EMBL/GenBank/DDBJ whole genome shotgun (WGS) entry which is preliminary data.</text>
</comment>
<dbReference type="RefSeq" id="WP_310804849.1">
    <property type="nucleotide sequence ID" value="NZ_JAVLSG010000002.1"/>
</dbReference>
<dbReference type="Proteomes" id="UP001269402">
    <property type="component" value="Unassembled WGS sequence"/>
</dbReference>
<protein>
    <submittedName>
        <fullName evidence="1">Uncharacterized protein</fullName>
    </submittedName>
</protein>
<dbReference type="AlphaFoldDB" id="A0AAW8NZJ1"/>
<dbReference type="EMBL" id="JAVLSH010000003">
    <property type="protein sequence ID" value="MDR9760115.1"/>
    <property type="molecule type" value="Genomic_DNA"/>
</dbReference>
<reference evidence="2" key="1">
    <citation type="submission" date="2023-07" db="EMBL/GenBank/DDBJ databases">
        <title>Genomic characterization of faba bean (Vicia faba) microsymbionts in Mexican soils.</title>
        <authorList>
            <person name="Rivera Orduna F.N."/>
            <person name="Guevara-Luna J."/>
            <person name="Yan J."/>
            <person name="Arroyo-Herrera I."/>
            <person name="Li Y."/>
            <person name="Vasquez-Murrieta M.S."/>
            <person name="Wang E.T."/>
        </authorList>
    </citation>
    <scope>NUCLEOTIDE SEQUENCE [LARGE SCALE GENOMIC DNA]</scope>
    <source>
        <strain evidence="2">CH6</strain>
    </source>
</reference>
<evidence type="ECO:0000313" key="2">
    <source>
        <dbReference type="Proteomes" id="UP001269402"/>
    </source>
</evidence>
<sequence>MAALLKALGVAADKTEIAKEEMRQKGICMPKYITIGYGDQIGYDRTAPAIRDAAADMAGFHRSQTTICFWSHRSTSIDRDKRRK</sequence>